<dbReference type="Proteomes" id="UP001148629">
    <property type="component" value="Unassembled WGS sequence"/>
</dbReference>
<reference evidence="1" key="1">
    <citation type="submission" date="2022-08" db="EMBL/GenBank/DDBJ databases">
        <title>Genome Sequence of Fusarium decemcellulare.</title>
        <authorList>
            <person name="Buettner E."/>
        </authorList>
    </citation>
    <scope>NUCLEOTIDE SEQUENCE</scope>
    <source>
        <strain evidence="1">Babe19</strain>
    </source>
</reference>
<protein>
    <submittedName>
        <fullName evidence="1">Uncharacterized protein</fullName>
    </submittedName>
</protein>
<sequence>MRLRDYHFAPERPAHFTRQISILHPGYARGDNIMLVLPCLDAVDEGDEADDDQASVNPASKSSQPSSYGVHYETVLVACQIITGNSFDNAYLSYDRPGNDRVRMNLDGILTKSDYYLHVVQDVGGDSKSYAVTPNFQQWRFPDQLPDNWRSLQSTQLDPHQRSCIISGSQKTEDAHLVPRAQDEWYEANGMRHYSLGGRSVSDSEDNSCRMRPDLHRIFDDRAFALIPKPDGHGRQHLTVHFFSIFNTCTATTLDIHNRKVHSLGHVRPEFLFSRFAYTVFARLKEFILGGKMRKVAITECADDPNGTPTWITRVAKMDNTQRKGLYGGGGSRGSSPTKRSRNTESRQGEDEAGRSNPSDLDPDLDLDSHLEDSGKSRVRSWVLANAATLEDFDEGREFKRRRVSRAVSPPPLTLSHTSETPSRVDNNELEIARSQLSRHYHFPEEHDFCPSAKAPKATPTVLINRKMG</sequence>
<gene>
    <name evidence="1" type="ORF">NM208_g6761</name>
</gene>
<comment type="caution">
    <text evidence="1">The sequence shown here is derived from an EMBL/GenBank/DDBJ whole genome shotgun (WGS) entry which is preliminary data.</text>
</comment>
<name>A0ACC1SC38_9HYPO</name>
<organism evidence="1 2">
    <name type="scientific">Fusarium decemcellulare</name>
    <dbReference type="NCBI Taxonomy" id="57161"/>
    <lineage>
        <taxon>Eukaryota</taxon>
        <taxon>Fungi</taxon>
        <taxon>Dikarya</taxon>
        <taxon>Ascomycota</taxon>
        <taxon>Pezizomycotina</taxon>
        <taxon>Sordariomycetes</taxon>
        <taxon>Hypocreomycetidae</taxon>
        <taxon>Hypocreales</taxon>
        <taxon>Nectriaceae</taxon>
        <taxon>Fusarium</taxon>
        <taxon>Fusarium decemcellulare species complex</taxon>
    </lineage>
</organism>
<evidence type="ECO:0000313" key="2">
    <source>
        <dbReference type="Proteomes" id="UP001148629"/>
    </source>
</evidence>
<accession>A0ACC1SC38</accession>
<keyword evidence="2" id="KW-1185">Reference proteome</keyword>
<dbReference type="EMBL" id="JANRMS010000649">
    <property type="protein sequence ID" value="KAJ3536354.1"/>
    <property type="molecule type" value="Genomic_DNA"/>
</dbReference>
<proteinExistence type="predicted"/>
<evidence type="ECO:0000313" key="1">
    <source>
        <dbReference type="EMBL" id="KAJ3536354.1"/>
    </source>
</evidence>